<evidence type="ECO:0000313" key="2">
    <source>
        <dbReference type="Proteomes" id="UP000285317"/>
    </source>
</evidence>
<proteinExistence type="predicted"/>
<dbReference type="Pfam" id="PF13830">
    <property type="entry name" value="DUF4192"/>
    <property type="match status" value="1"/>
</dbReference>
<dbReference type="EMBL" id="CP028137">
    <property type="protein sequence ID" value="AZZ52245.1"/>
    <property type="molecule type" value="Genomic_DNA"/>
</dbReference>
<gene>
    <name evidence="1" type="ORF">C1I64_09405</name>
</gene>
<reference evidence="2" key="1">
    <citation type="submission" date="2018-03" db="EMBL/GenBank/DDBJ databases">
        <title>Bacteriophage NCPPB3778 and a type I-E CRISPR drive the evolution of the US Biological Select Agent, Rathayibacter toxicus.</title>
        <authorList>
            <person name="Davis E.W.II."/>
            <person name="Tabima J.F."/>
            <person name="Weisberg A.J."/>
            <person name="Dantas Lopes L."/>
            <person name="Wiseman M.S."/>
            <person name="Wiseman M.S."/>
            <person name="Pupko T."/>
            <person name="Belcher M.S."/>
            <person name="Sechler A.J."/>
            <person name="Tancos M.A."/>
            <person name="Schroeder B.K."/>
            <person name="Murray T.D."/>
            <person name="Luster D.G."/>
            <person name="Schneider W.L."/>
            <person name="Rogers E."/>
            <person name="Andreote F.D."/>
            <person name="Grunwald N.J."/>
            <person name="Putnam M.L."/>
            <person name="Chang J.H."/>
        </authorList>
    </citation>
    <scope>NUCLEOTIDE SEQUENCE [LARGE SCALE GENOMIC DNA]</scope>
    <source>
        <strain evidence="2">DSM 15932</strain>
    </source>
</reference>
<protein>
    <recommendedName>
        <fullName evidence="3">DUF4192 domain-containing protein</fullName>
    </recommendedName>
</protein>
<dbReference type="KEGG" id="rfs:C1I64_09405"/>
<accession>A0A3Q9UYL6</accession>
<dbReference type="InterPro" id="IPR025447">
    <property type="entry name" value="DUF4192"/>
</dbReference>
<name>A0A3Q9UYL6_9MICO</name>
<sequence length="395" mass="42876">MTPTDRLATARHSPSREPELLRVSGLPDLLAAVPSMIGLHPEDALVVVPFLGNRAGGGFRFPIPHRLRRAEIDQLAGRCERFTASISRATGVLAIVYTRQSYATAHGIPLLDLGRTVLRRLERTDLGIVGVACVAADGWGRYTSIEETREPRPLAEIEESRTGVLARAAAPEPLDVTALAALPTVSDSDRATVEAIVRHPASGAHDVIGLVERWLHGPPAPRQEATLIRVLQSPALRDQATLQIALGCETAIEERRRQKRLEEEQARTGRLMDELVEGDADAGLEDAHDLLSASLMMGTGPGPDLERTERATGRLARAAALAPVEARPPVLTVLAWCWWALGVSSIATRHLEEALRIDPHYSLAKLHRSVLEIRAVPDWVLDSAARSLDRAAAHV</sequence>
<dbReference type="RefSeq" id="WP_127887015.1">
    <property type="nucleotide sequence ID" value="NZ_CP028137.1"/>
</dbReference>
<evidence type="ECO:0008006" key="3">
    <source>
        <dbReference type="Google" id="ProtNLM"/>
    </source>
</evidence>
<evidence type="ECO:0000313" key="1">
    <source>
        <dbReference type="EMBL" id="AZZ52245.1"/>
    </source>
</evidence>
<organism evidence="1 2">
    <name type="scientific">Rathayibacter festucae DSM 15932</name>
    <dbReference type="NCBI Taxonomy" id="1328866"/>
    <lineage>
        <taxon>Bacteria</taxon>
        <taxon>Bacillati</taxon>
        <taxon>Actinomycetota</taxon>
        <taxon>Actinomycetes</taxon>
        <taxon>Micrococcales</taxon>
        <taxon>Microbacteriaceae</taxon>
        <taxon>Rathayibacter</taxon>
    </lineage>
</organism>
<dbReference type="Proteomes" id="UP000285317">
    <property type="component" value="Chromosome"/>
</dbReference>
<dbReference type="AlphaFoldDB" id="A0A3Q9UYL6"/>